<organism evidence="4 5">
    <name type="scientific">Niastella yeongjuensis</name>
    <dbReference type="NCBI Taxonomy" id="354355"/>
    <lineage>
        <taxon>Bacteria</taxon>
        <taxon>Pseudomonadati</taxon>
        <taxon>Bacteroidota</taxon>
        <taxon>Chitinophagia</taxon>
        <taxon>Chitinophagales</taxon>
        <taxon>Chitinophagaceae</taxon>
        <taxon>Niastella</taxon>
    </lineage>
</organism>
<dbReference type="Proteomes" id="UP000192610">
    <property type="component" value="Unassembled WGS sequence"/>
</dbReference>
<keyword evidence="2" id="KW-0732">Signal</keyword>
<sequence length="266" mass="27505">MIKRLKLFLLPALCFISLITSAQDIPARPNPPRLVNDFAGVLSPDEEARLEQQLVAYDDSTSNQVAVVLLKTLNDYPIEEYSLKLFRSWGIGNAKTNNGVLIIAALDDRKVRIEVGYGLEGAIPDITANHIIDNDLKPDFRSGDYYDGLSKAANSIIKAAAGEYKAPAGYRKKKGGGGFPIGLIFFIIVLVVILGGRSRGGGGGGMMSRRGSGWLGPFILGNMVGRGFGGSDSGFGGGGGWGGGGGGGFGGFGGGSSGGGGASGSW</sequence>
<feature type="transmembrane region" description="Helical" evidence="1">
    <location>
        <begin position="177"/>
        <end position="196"/>
    </location>
</feature>
<name>A0A1V9EN00_9BACT</name>
<feature type="signal peptide" evidence="2">
    <location>
        <begin position="1"/>
        <end position="22"/>
    </location>
</feature>
<dbReference type="Gene3D" id="3.10.310.50">
    <property type="match status" value="1"/>
</dbReference>
<dbReference type="Pfam" id="PF04536">
    <property type="entry name" value="TPM_phosphatase"/>
    <property type="match status" value="1"/>
</dbReference>
<proteinExistence type="predicted"/>
<keyword evidence="1" id="KW-0812">Transmembrane</keyword>
<feature type="domain" description="TPM" evidence="3">
    <location>
        <begin position="35"/>
        <end position="158"/>
    </location>
</feature>
<comment type="caution">
    <text evidence="4">The sequence shown here is derived from an EMBL/GenBank/DDBJ whole genome shotgun (WGS) entry which is preliminary data.</text>
</comment>
<accession>A0A1V9EN00</accession>
<dbReference type="PANTHER" id="PTHR30373:SF2">
    <property type="entry name" value="UPF0603 PROTEIN YGCG"/>
    <property type="match status" value="1"/>
</dbReference>
<dbReference type="STRING" id="354355.SAMN05660816_01731"/>
<gene>
    <name evidence="4" type="ORF">A4H97_08520</name>
</gene>
<keyword evidence="1" id="KW-0472">Membrane</keyword>
<dbReference type="RefSeq" id="WP_081201771.1">
    <property type="nucleotide sequence ID" value="NZ_FOCZ01000002.1"/>
</dbReference>
<keyword evidence="1" id="KW-1133">Transmembrane helix</keyword>
<protein>
    <submittedName>
        <fullName evidence="4">Methanol dehydrogenase</fullName>
    </submittedName>
</protein>
<evidence type="ECO:0000259" key="3">
    <source>
        <dbReference type="Pfam" id="PF04536"/>
    </source>
</evidence>
<evidence type="ECO:0000256" key="2">
    <source>
        <dbReference type="SAM" id="SignalP"/>
    </source>
</evidence>
<dbReference type="OrthoDB" id="9810918at2"/>
<reference evidence="5" key="1">
    <citation type="submission" date="2016-04" db="EMBL/GenBank/DDBJ databases">
        <authorList>
            <person name="Chen L."/>
            <person name="Zhuang W."/>
            <person name="Wang G."/>
        </authorList>
    </citation>
    <scope>NUCLEOTIDE SEQUENCE [LARGE SCALE GENOMIC DNA]</scope>
    <source>
        <strain evidence="5">17621</strain>
    </source>
</reference>
<dbReference type="InterPro" id="IPR007621">
    <property type="entry name" value="TPM_dom"/>
</dbReference>
<evidence type="ECO:0000313" key="5">
    <source>
        <dbReference type="Proteomes" id="UP000192610"/>
    </source>
</evidence>
<evidence type="ECO:0000256" key="1">
    <source>
        <dbReference type="SAM" id="Phobius"/>
    </source>
</evidence>
<feature type="chain" id="PRO_5010723392" evidence="2">
    <location>
        <begin position="23"/>
        <end position="266"/>
    </location>
</feature>
<dbReference type="EMBL" id="LVXG01000023">
    <property type="protein sequence ID" value="OQP47520.1"/>
    <property type="molecule type" value="Genomic_DNA"/>
</dbReference>
<dbReference type="AlphaFoldDB" id="A0A1V9EN00"/>
<evidence type="ECO:0000313" key="4">
    <source>
        <dbReference type="EMBL" id="OQP47520.1"/>
    </source>
</evidence>
<dbReference type="PANTHER" id="PTHR30373">
    <property type="entry name" value="UPF0603 PROTEIN YGCG"/>
    <property type="match status" value="1"/>
</dbReference>
<keyword evidence="5" id="KW-1185">Reference proteome</keyword>